<dbReference type="HOGENOM" id="CLU_3435980_0_0_1"/>
<protein>
    <submittedName>
        <fullName evidence="1">Uncharacterized protein</fullName>
    </submittedName>
</protein>
<keyword evidence="2" id="KW-1185">Reference proteome</keyword>
<name>W6MT53_9ASCO</name>
<evidence type="ECO:0000313" key="1">
    <source>
        <dbReference type="EMBL" id="CDK29553.1"/>
    </source>
</evidence>
<sequence length="13" mass="1444">MSEPASKVNSCKY</sequence>
<reference evidence="1" key="1">
    <citation type="submission" date="2013-12" db="EMBL/GenBank/DDBJ databases">
        <authorList>
            <person name="Genoscope - CEA"/>
        </authorList>
    </citation>
    <scope>NUCLEOTIDE SEQUENCE</scope>
    <source>
        <strain evidence="1">CBS 1993</strain>
    </source>
</reference>
<proteinExistence type="predicted"/>
<evidence type="ECO:0000313" key="2">
    <source>
        <dbReference type="Proteomes" id="UP000019384"/>
    </source>
</evidence>
<accession>W6MT53</accession>
<reference evidence="1" key="2">
    <citation type="submission" date="2014-02" db="EMBL/GenBank/DDBJ databases">
        <title>Complete DNA sequence of /Kuraishia capsulata/ illustrates novel genomic features among budding yeasts (/Saccharomycotina/).</title>
        <authorList>
            <person name="Morales L."/>
            <person name="Noel B."/>
            <person name="Porcel B."/>
            <person name="Marcet-Houben M."/>
            <person name="Hullo M-F."/>
            <person name="Sacerdot C."/>
            <person name="Tekaia F."/>
            <person name="Leh-Louis V."/>
            <person name="Despons L."/>
            <person name="Khanna V."/>
            <person name="Aury J-M."/>
            <person name="Barbe V."/>
            <person name="Couloux A."/>
            <person name="Labadie K."/>
            <person name="Pelletier E."/>
            <person name="Souciet J-L."/>
            <person name="Boekhout T."/>
            <person name="Gabaldon T."/>
            <person name="Wincker P."/>
            <person name="Dujon B."/>
        </authorList>
    </citation>
    <scope>NUCLEOTIDE SEQUENCE</scope>
    <source>
        <strain evidence="1">CBS 1993</strain>
    </source>
</reference>
<gene>
    <name evidence="1" type="ORF">KUCA_T00005545001</name>
</gene>
<dbReference type="Proteomes" id="UP000019384">
    <property type="component" value="Unassembled WGS sequence"/>
</dbReference>
<dbReference type="EMBL" id="HG793131">
    <property type="protein sequence ID" value="CDK29553.1"/>
    <property type="molecule type" value="Genomic_DNA"/>
</dbReference>
<organism evidence="1 2">
    <name type="scientific">Kuraishia capsulata CBS 1993</name>
    <dbReference type="NCBI Taxonomy" id="1382522"/>
    <lineage>
        <taxon>Eukaryota</taxon>
        <taxon>Fungi</taxon>
        <taxon>Dikarya</taxon>
        <taxon>Ascomycota</taxon>
        <taxon>Saccharomycotina</taxon>
        <taxon>Pichiomycetes</taxon>
        <taxon>Pichiales</taxon>
        <taxon>Pichiaceae</taxon>
        <taxon>Kuraishia</taxon>
    </lineage>
</organism>